<sequence>MTAGEPANPPTDAESRSRASRTLTVGEVMDRLSRLDRSLPVVFEAVDEPSGNYGVRDVSVVPMQRQSTFAAEPYGCDVYSSPECGPIPAGDYYDEPGPVAFLSMYREQIPTRQGDTAEGGTEGRTP</sequence>
<dbReference type="EMBL" id="MLIQ01000049">
    <property type="protein sequence ID" value="OHU46090.1"/>
    <property type="molecule type" value="Genomic_DNA"/>
</dbReference>
<evidence type="ECO:0000313" key="2">
    <source>
        <dbReference type="EMBL" id="OHU46090.1"/>
    </source>
</evidence>
<name>A0A1S1LH84_MYCCH</name>
<evidence type="ECO:0000256" key="1">
    <source>
        <dbReference type="SAM" id="MobiDB-lite"/>
    </source>
</evidence>
<dbReference type="RefSeq" id="WP_070948113.1">
    <property type="nucleotide sequence ID" value="NZ_MLIQ01000049.1"/>
</dbReference>
<dbReference type="Proteomes" id="UP000180043">
    <property type="component" value="Unassembled WGS sequence"/>
</dbReference>
<gene>
    <name evidence="2" type="ORF">BKG82_28315</name>
</gene>
<accession>A0A1S1LH84</accession>
<proteinExistence type="predicted"/>
<protein>
    <submittedName>
        <fullName evidence="2">Uncharacterized protein</fullName>
    </submittedName>
</protein>
<organism evidence="2 3">
    <name type="scientific">Mycobacteroides chelonae</name>
    <name type="common">Mycobacterium chelonae</name>
    <dbReference type="NCBI Taxonomy" id="1774"/>
    <lineage>
        <taxon>Bacteria</taxon>
        <taxon>Bacillati</taxon>
        <taxon>Actinomycetota</taxon>
        <taxon>Actinomycetes</taxon>
        <taxon>Mycobacteriales</taxon>
        <taxon>Mycobacteriaceae</taxon>
        <taxon>Mycobacteroides</taxon>
    </lineage>
</organism>
<feature type="region of interest" description="Disordered" evidence="1">
    <location>
        <begin position="1"/>
        <end position="24"/>
    </location>
</feature>
<comment type="caution">
    <text evidence="2">The sequence shown here is derived from an EMBL/GenBank/DDBJ whole genome shotgun (WGS) entry which is preliminary data.</text>
</comment>
<reference evidence="2 3" key="1">
    <citation type="submission" date="2016-10" db="EMBL/GenBank/DDBJ databases">
        <title>Evaluation of Human, Veterinary and Environmental Mycobacterium chelonae Isolates by Core Genome Phylogenomic Analysis, Targeted Gene Comparison, and Anti-microbial Susceptibility Patterns: A Tale of Mistaken Identities.</title>
        <authorList>
            <person name="Fogelson S.B."/>
            <person name="Camus A.C."/>
            <person name="Lorenz W."/>
            <person name="Vasireddy R."/>
            <person name="Vasireddy S."/>
            <person name="Smith T."/>
            <person name="Brown-Elliott B.A."/>
            <person name="Wallace R.J.Jr."/>
            <person name="Hasan N.A."/>
            <person name="Reischl U."/>
            <person name="Sanchez S."/>
        </authorList>
    </citation>
    <scope>NUCLEOTIDE SEQUENCE [LARGE SCALE GENOMIC DNA]</scope>
    <source>
        <strain evidence="2 3">15515</strain>
    </source>
</reference>
<dbReference type="AlphaFoldDB" id="A0A1S1LH84"/>
<evidence type="ECO:0000313" key="3">
    <source>
        <dbReference type="Proteomes" id="UP000180043"/>
    </source>
</evidence>